<evidence type="ECO:0000259" key="1">
    <source>
        <dbReference type="Pfam" id="PF13354"/>
    </source>
</evidence>
<dbReference type="Gene3D" id="3.40.710.10">
    <property type="entry name" value="DD-peptidase/beta-lactamase superfamily"/>
    <property type="match status" value="1"/>
</dbReference>
<feature type="domain" description="Beta-lactamase class A catalytic" evidence="1">
    <location>
        <begin position="37"/>
        <end position="84"/>
    </location>
</feature>
<dbReference type="Pfam" id="PF13354">
    <property type="entry name" value="Beta-lactamase2"/>
    <property type="match status" value="1"/>
</dbReference>
<dbReference type="InterPro" id="IPR045155">
    <property type="entry name" value="Beta-lactam_cat"/>
</dbReference>
<dbReference type="InterPro" id="IPR012338">
    <property type="entry name" value="Beta-lactam/transpept-like"/>
</dbReference>
<dbReference type="GO" id="GO:0030655">
    <property type="term" value="P:beta-lactam antibiotic catabolic process"/>
    <property type="evidence" value="ECO:0007669"/>
    <property type="project" value="InterPro"/>
</dbReference>
<keyword evidence="3" id="KW-1185">Reference proteome</keyword>
<gene>
    <name evidence="2" type="ORF">SVIO_067260</name>
</gene>
<dbReference type="GO" id="GO:0008800">
    <property type="term" value="F:beta-lactamase activity"/>
    <property type="evidence" value="ECO:0007669"/>
    <property type="project" value="InterPro"/>
</dbReference>
<protein>
    <recommendedName>
        <fullName evidence="1">Beta-lactamase class A catalytic domain-containing protein</fullName>
    </recommendedName>
</protein>
<dbReference type="Proteomes" id="UP000301309">
    <property type="component" value="Unassembled WGS sequence"/>
</dbReference>
<evidence type="ECO:0000313" key="2">
    <source>
        <dbReference type="EMBL" id="GDY56103.1"/>
    </source>
</evidence>
<name>A0A4D4LDE0_STRVO</name>
<organism evidence="2 3">
    <name type="scientific">Streptomyces violaceusniger</name>
    <dbReference type="NCBI Taxonomy" id="68280"/>
    <lineage>
        <taxon>Bacteria</taxon>
        <taxon>Bacillati</taxon>
        <taxon>Actinomycetota</taxon>
        <taxon>Actinomycetes</taxon>
        <taxon>Kitasatosporales</taxon>
        <taxon>Streptomycetaceae</taxon>
        <taxon>Streptomyces</taxon>
        <taxon>Streptomyces violaceusniger group</taxon>
    </lineage>
</organism>
<comment type="caution">
    <text evidence="2">The sequence shown here is derived from an EMBL/GenBank/DDBJ whole genome shotgun (WGS) entry which is preliminary data.</text>
</comment>
<evidence type="ECO:0000313" key="3">
    <source>
        <dbReference type="Proteomes" id="UP000301309"/>
    </source>
</evidence>
<reference evidence="2 3" key="1">
    <citation type="journal article" date="2020" name="Int. J. Syst. Evol. Microbiol.">
        <title>Reclassification of Streptomyces castelarensis and Streptomyces sporoclivatus as later heterotypic synonyms of Streptomyces antimycoticus.</title>
        <authorList>
            <person name="Komaki H."/>
            <person name="Tamura T."/>
        </authorList>
    </citation>
    <scope>NUCLEOTIDE SEQUENCE [LARGE SCALE GENOMIC DNA]</scope>
    <source>
        <strain evidence="2 3">NBRC 13459</strain>
    </source>
</reference>
<dbReference type="SUPFAM" id="SSF56601">
    <property type="entry name" value="beta-lactamase/transpeptidase-like"/>
    <property type="match status" value="1"/>
</dbReference>
<dbReference type="AlphaFoldDB" id="A0A4D4LDE0"/>
<sequence length="110" mass="11725">MVGHPLDTTLIEKRIAEVFAEADAEGRLHAVDIDAPGHEIGLGVDDQVVIASVFKILLVLELARQADAGQLDPRERVVITAPTASAAGAPRAAPTMSRCPCATWRTSRCR</sequence>
<accession>A0A4D4LDE0</accession>
<dbReference type="EMBL" id="BJHW01000001">
    <property type="protein sequence ID" value="GDY56103.1"/>
    <property type="molecule type" value="Genomic_DNA"/>
</dbReference>
<proteinExistence type="predicted"/>